<dbReference type="OrthoDB" id="4063132at2759"/>
<organism evidence="2 3">
    <name type="scientific">Sugiyamaella lignohabitans</name>
    <dbReference type="NCBI Taxonomy" id="796027"/>
    <lineage>
        <taxon>Eukaryota</taxon>
        <taxon>Fungi</taxon>
        <taxon>Dikarya</taxon>
        <taxon>Ascomycota</taxon>
        <taxon>Saccharomycotina</taxon>
        <taxon>Dipodascomycetes</taxon>
        <taxon>Dipodascales</taxon>
        <taxon>Trichomonascaceae</taxon>
        <taxon>Sugiyamaella</taxon>
    </lineage>
</organism>
<feature type="compositionally biased region" description="Polar residues" evidence="1">
    <location>
        <begin position="243"/>
        <end position="265"/>
    </location>
</feature>
<feature type="compositionally biased region" description="Polar residues" evidence="1">
    <location>
        <begin position="45"/>
        <end position="66"/>
    </location>
</feature>
<dbReference type="AlphaFoldDB" id="A0A161HXJ2"/>
<dbReference type="InterPro" id="IPR018304">
    <property type="entry name" value="Rtt102"/>
</dbReference>
<evidence type="ECO:0000256" key="1">
    <source>
        <dbReference type="SAM" id="MobiDB-lite"/>
    </source>
</evidence>
<dbReference type="Proteomes" id="UP000189580">
    <property type="component" value="Chromosome a"/>
</dbReference>
<feature type="region of interest" description="Disordered" evidence="1">
    <location>
        <begin position="182"/>
        <end position="334"/>
    </location>
</feature>
<feature type="compositionally biased region" description="Polar residues" evidence="1">
    <location>
        <begin position="210"/>
        <end position="222"/>
    </location>
</feature>
<feature type="compositionally biased region" description="Polar residues" evidence="1">
    <location>
        <begin position="290"/>
        <end position="334"/>
    </location>
</feature>
<gene>
    <name evidence="2" type="ORF">AWJ20_1567</name>
</gene>
<keyword evidence="3" id="KW-1185">Reference proteome</keyword>
<protein>
    <submittedName>
        <fullName evidence="2">Uncharacterized protein</fullName>
    </submittedName>
</protein>
<dbReference type="GO" id="GO:0006338">
    <property type="term" value="P:chromatin remodeling"/>
    <property type="evidence" value="ECO:0007669"/>
    <property type="project" value="InterPro"/>
</dbReference>
<dbReference type="GeneID" id="30033383"/>
<dbReference type="GO" id="GO:0016586">
    <property type="term" value="C:RSC-type complex"/>
    <property type="evidence" value="ECO:0007669"/>
    <property type="project" value="InterPro"/>
</dbReference>
<feature type="region of interest" description="Disordered" evidence="1">
    <location>
        <begin position="352"/>
        <end position="379"/>
    </location>
</feature>
<evidence type="ECO:0000313" key="2">
    <source>
        <dbReference type="EMBL" id="ANB13283.1"/>
    </source>
</evidence>
<reference evidence="2 3" key="1">
    <citation type="submission" date="2016-02" db="EMBL/GenBank/DDBJ databases">
        <title>Complete genome sequence and transcriptome regulation of the pentose utilising yeast Sugiyamaella lignohabitans.</title>
        <authorList>
            <person name="Bellasio M."/>
            <person name="Peymann A."/>
            <person name="Valli M."/>
            <person name="Sipitzky M."/>
            <person name="Graf A."/>
            <person name="Sauer M."/>
            <person name="Marx H."/>
            <person name="Mattanovich D."/>
        </authorList>
    </citation>
    <scope>NUCLEOTIDE SEQUENCE [LARGE SCALE GENOMIC DNA]</scope>
    <source>
        <strain evidence="2 3">CBS 10342</strain>
    </source>
</reference>
<proteinExistence type="predicted"/>
<dbReference type="Pfam" id="PF09510">
    <property type="entry name" value="Rtt102p"/>
    <property type="match status" value="1"/>
</dbReference>
<name>A0A161HXJ2_9ASCO</name>
<accession>A0A161HXJ2</accession>
<dbReference type="GO" id="GO:0016514">
    <property type="term" value="C:SWI/SNF complex"/>
    <property type="evidence" value="ECO:0007669"/>
    <property type="project" value="InterPro"/>
</dbReference>
<dbReference type="KEGG" id="slb:AWJ20_1567"/>
<dbReference type="EMBL" id="CP014501">
    <property type="protein sequence ID" value="ANB13283.1"/>
    <property type="molecule type" value="Genomic_DNA"/>
</dbReference>
<feature type="region of interest" description="Disordered" evidence="1">
    <location>
        <begin position="43"/>
        <end position="75"/>
    </location>
</feature>
<evidence type="ECO:0000313" key="3">
    <source>
        <dbReference type="Proteomes" id="UP000189580"/>
    </source>
</evidence>
<dbReference type="RefSeq" id="XP_018735760.1">
    <property type="nucleotide sequence ID" value="XM_018878458.1"/>
</dbReference>
<sequence length="379" mass="39123">MSRRSLYRQSRHVTQSAFSYDIEDRVVHWTKEWTSIAAGPGAVANTGSAAPQNSGTVGTPNRSTGTPIPGLGDSSSALNVDSPGINGNARQENAGVQEPTLGFTVKMWVATTDDSSAVDITVKDCDEDDLLDVSQLNPRKQDAVIEETKAADSLTAADIRGAVGGEAIPGIVAANFGATNDEQAEEATEIKANGVDSQQPNVDTAAPTAASISKPTANETPQSDPPVGGEQNDGDVDMDETSKGNAQSVPESAQGTTLDSSAETNGSKEDIPAAPESIDEPREKTEVQDPVNNLQQNDVPLVTTNLNETSSTSVVDSEQPSSGTAPNPAEVNSESITVSVDSAVVPSTEEVLAPVLGQNPNPSSSGDGEDVTMNEAPPS</sequence>